<organism evidence="1 2">
    <name type="scientific">Microbacterium soli</name>
    <dbReference type="NCBI Taxonomy" id="446075"/>
    <lineage>
        <taxon>Bacteria</taxon>
        <taxon>Bacillati</taxon>
        <taxon>Actinomycetota</taxon>
        <taxon>Actinomycetes</taxon>
        <taxon>Micrococcales</taxon>
        <taxon>Microbacteriaceae</taxon>
        <taxon>Microbacterium</taxon>
    </lineage>
</organism>
<keyword evidence="2" id="KW-1185">Reference proteome</keyword>
<accession>A0ABP7MRM6</accession>
<gene>
    <name evidence="1" type="ORF">GCM10022383_02850</name>
</gene>
<protein>
    <submittedName>
        <fullName evidence="1">Uncharacterized protein</fullName>
    </submittedName>
</protein>
<sequence>MTLSETKVGGGAGKLAVSAITTRITESLNRALHPRRPGLDAGRLMRRELVVNIAGDDDQLRRMRFQFIQHARSPSIAGRTLFDTVTSAAGQEDFVYARIVVSPRFSAMSEIAGNHCAAWESPNTAIAPEPAP</sequence>
<proteinExistence type="predicted"/>
<dbReference type="EMBL" id="BAABCP010000001">
    <property type="protein sequence ID" value="GAA3927216.1"/>
    <property type="molecule type" value="Genomic_DNA"/>
</dbReference>
<evidence type="ECO:0000313" key="1">
    <source>
        <dbReference type="EMBL" id="GAA3927216.1"/>
    </source>
</evidence>
<name>A0ABP7MRM6_9MICO</name>
<dbReference type="Proteomes" id="UP001501591">
    <property type="component" value="Unassembled WGS sequence"/>
</dbReference>
<reference evidence="2" key="1">
    <citation type="journal article" date="2019" name="Int. J. Syst. Evol. Microbiol.">
        <title>The Global Catalogue of Microorganisms (GCM) 10K type strain sequencing project: providing services to taxonomists for standard genome sequencing and annotation.</title>
        <authorList>
            <consortium name="The Broad Institute Genomics Platform"/>
            <consortium name="The Broad Institute Genome Sequencing Center for Infectious Disease"/>
            <person name="Wu L."/>
            <person name="Ma J."/>
        </authorList>
    </citation>
    <scope>NUCLEOTIDE SEQUENCE [LARGE SCALE GENOMIC DNA]</scope>
    <source>
        <strain evidence="2">JCM 17024</strain>
    </source>
</reference>
<comment type="caution">
    <text evidence="1">The sequence shown here is derived from an EMBL/GenBank/DDBJ whole genome shotgun (WGS) entry which is preliminary data.</text>
</comment>
<evidence type="ECO:0000313" key="2">
    <source>
        <dbReference type="Proteomes" id="UP001501591"/>
    </source>
</evidence>